<keyword evidence="1" id="KW-1133">Transmembrane helix</keyword>
<dbReference type="RefSeq" id="WP_138186316.1">
    <property type="nucleotide sequence ID" value="NZ_LS992241.1"/>
</dbReference>
<name>A0A383RBP1_PAEAL</name>
<evidence type="ECO:0000313" key="3">
    <source>
        <dbReference type="Proteomes" id="UP000304148"/>
    </source>
</evidence>
<dbReference type="Proteomes" id="UP000304148">
    <property type="component" value="Chromosome"/>
</dbReference>
<gene>
    <name evidence="2" type="ORF">PBLR_12800</name>
</gene>
<organism evidence="2 3">
    <name type="scientific">Paenibacillus alvei</name>
    <name type="common">Bacillus alvei</name>
    <dbReference type="NCBI Taxonomy" id="44250"/>
    <lineage>
        <taxon>Bacteria</taxon>
        <taxon>Bacillati</taxon>
        <taxon>Bacillota</taxon>
        <taxon>Bacilli</taxon>
        <taxon>Bacillales</taxon>
        <taxon>Paenibacillaceae</taxon>
        <taxon>Paenibacillus</taxon>
    </lineage>
</organism>
<evidence type="ECO:0000256" key="1">
    <source>
        <dbReference type="SAM" id="Phobius"/>
    </source>
</evidence>
<proteinExistence type="predicted"/>
<accession>A0A383RBP1</accession>
<sequence>MGNAVVKLLGAMIGVLLLFLYPILESYQQQDDLAALYVQRSASTFSDAVRDKGVITPVMWNDFMAEMERTGNVYDVVVEHYEKKYDPIYRDPVQVNTFTGDYLIRYQLNNKVMLMEKLFPGDGQTVESPSRTYKLSIGDYFYVSVSNTNRTRAAMIMDWLTGSFGPTERIHIPIGGMVRNESS</sequence>
<keyword evidence="1" id="KW-0812">Transmembrane</keyword>
<feature type="transmembrane region" description="Helical" evidence="1">
    <location>
        <begin position="6"/>
        <end position="24"/>
    </location>
</feature>
<keyword evidence="1" id="KW-0472">Membrane</keyword>
<dbReference type="AlphaFoldDB" id="A0A383RBP1"/>
<protein>
    <submittedName>
        <fullName evidence="2">Uncharacterized protein</fullName>
    </submittedName>
</protein>
<dbReference type="EMBL" id="LS992241">
    <property type="protein sequence ID" value="SYX84378.1"/>
    <property type="molecule type" value="Genomic_DNA"/>
</dbReference>
<reference evidence="3" key="1">
    <citation type="submission" date="2018-08" db="EMBL/GenBank/DDBJ databases">
        <authorList>
            <person name="Chevrot R."/>
        </authorList>
    </citation>
    <scope>NUCLEOTIDE SEQUENCE [LARGE SCALE GENOMIC DNA]</scope>
</reference>
<evidence type="ECO:0000313" key="2">
    <source>
        <dbReference type="EMBL" id="SYX84378.1"/>
    </source>
</evidence>